<dbReference type="Pfam" id="PF01810">
    <property type="entry name" value="LysE"/>
    <property type="match status" value="1"/>
</dbReference>
<dbReference type="eggNOG" id="COG1279">
    <property type="taxonomic scope" value="Bacteria"/>
</dbReference>
<keyword evidence="2" id="KW-1003">Cell membrane</keyword>
<feature type="transmembrane region" description="Helical" evidence="6">
    <location>
        <begin position="12"/>
        <end position="30"/>
    </location>
</feature>
<evidence type="ECO:0000313" key="7">
    <source>
        <dbReference type="EMBL" id="ERT61801.1"/>
    </source>
</evidence>
<evidence type="ECO:0000256" key="2">
    <source>
        <dbReference type="ARBA" id="ARBA00022475"/>
    </source>
</evidence>
<evidence type="ECO:0000256" key="5">
    <source>
        <dbReference type="ARBA" id="ARBA00023136"/>
    </source>
</evidence>
<dbReference type="AlphaFoldDB" id="U7UR93"/>
<feature type="transmembrane region" description="Helical" evidence="6">
    <location>
        <begin position="143"/>
        <end position="167"/>
    </location>
</feature>
<reference evidence="7 8" key="1">
    <citation type="submission" date="2013-09" db="EMBL/GenBank/DDBJ databases">
        <authorList>
            <person name="Durkin A.S."/>
            <person name="Haft D.R."/>
            <person name="McCorrison J."/>
            <person name="Torralba M."/>
            <person name="Gillis M."/>
            <person name="Haft D.H."/>
            <person name="Methe B."/>
            <person name="Sutton G."/>
            <person name="Nelson K.E."/>
        </authorList>
    </citation>
    <scope>NUCLEOTIDE SEQUENCE [LARGE SCALE GENOMIC DNA]</scope>
    <source>
        <strain evidence="7 8">BV3C16-1</strain>
    </source>
</reference>
<keyword evidence="3 6" id="KW-0812">Transmembrane</keyword>
<dbReference type="RefSeq" id="WP_023053091.1">
    <property type="nucleotide sequence ID" value="NZ_AWXA01000008.1"/>
</dbReference>
<protein>
    <submittedName>
        <fullName evidence="7">Translocator protein, LysE family</fullName>
    </submittedName>
</protein>
<dbReference type="STRING" id="1111454.HMPREF1250_2220"/>
<dbReference type="EMBL" id="AWXA01000008">
    <property type="protein sequence ID" value="ERT61801.1"/>
    <property type="molecule type" value="Genomic_DNA"/>
</dbReference>
<accession>U7UR93</accession>
<comment type="caution">
    <text evidence="7">The sequence shown here is derived from an EMBL/GenBank/DDBJ whole genome shotgun (WGS) entry which is preliminary data.</text>
</comment>
<dbReference type="OrthoDB" id="5638726at2"/>
<dbReference type="PANTHER" id="PTHR30086">
    <property type="entry name" value="ARGININE EXPORTER PROTEIN ARGO"/>
    <property type="match status" value="1"/>
</dbReference>
<feature type="transmembrane region" description="Helical" evidence="6">
    <location>
        <begin position="109"/>
        <end position="131"/>
    </location>
</feature>
<evidence type="ECO:0000256" key="3">
    <source>
        <dbReference type="ARBA" id="ARBA00022692"/>
    </source>
</evidence>
<dbReference type="GO" id="GO:0005886">
    <property type="term" value="C:plasma membrane"/>
    <property type="evidence" value="ECO:0007669"/>
    <property type="project" value="UniProtKB-SubCell"/>
</dbReference>
<dbReference type="GO" id="GO:0015171">
    <property type="term" value="F:amino acid transmembrane transporter activity"/>
    <property type="evidence" value="ECO:0007669"/>
    <property type="project" value="TreeGrafter"/>
</dbReference>
<sequence>MDVYIQGLTMGLAYVAPIGLQNLFVINSALSLSTGRALLTAWIVTFFDVTLALACFFGIGFIMEAYEWLQAAVLLGGSLVIIYLAVGLIRAGEKTVLHEKSRFTLRRTVITACVVTWFNPQAIIDGTMMLGAFQASLPPESGVFFISGVVSASCLWFSSITLIVSRIGNILTGKVLQWINRLCGVVILIYGLILLRHFITLASIF</sequence>
<evidence type="ECO:0000256" key="6">
    <source>
        <dbReference type="SAM" id="Phobius"/>
    </source>
</evidence>
<keyword evidence="4 6" id="KW-1133">Transmembrane helix</keyword>
<comment type="subcellular location">
    <subcellularLocation>
        <location evidence="1">Cell membrane</location>
        <topology evidence="1">Multi-pass membrane protein</topology>
    </subcellularLocation>
</comment>
<feature type="transmembrane region" description="Helical" evidence="6">
    <location>
        <begin position="37"/>
        <end position="62"/>
    </location>
</feature>
<dbReference type="InterPro" id="IPR001123">
    <property type="entry name" value="LeuE-type"/>
</dbReference>
<dbReference type="Proteomes" id="UP000017090">
    <property type="component" value="Unassembled WGS sequence"/>
</dbReference>
<dbReference type="PATRIC" id="fig|1111454.3.peg.556"/>
<feature type="transmembrane region" description="Helical" evidence="6">
    <location>
        <begin position="179"/>
        <end position="199"/>
    </location>
</feature>
<keyword evidence="5 6" id="KW-0472">Membrane</keyword>
<feature type="transmembrane region" description="Helical" evidence="6">
    <location>
        <begin position="68"/>
        <end position="89"/>
    </location>
</feature>
<evidence type="ECO:0000313" key="8">
    <source>
        <dbReference type="Proteomes" id="UP000017090"/>
    </source>
</evidence>
<proteinExistence type="predicted"/>
<organism evidence="7 8">
    <name type="scientific">Megasphaera vaginalis</name>
    <name type="common">ex Srinivasan et al. 2021</name>
    <dbReference type="NCBI Taxonomy" id="1111454"/>
    <lineage>
        <taxon>Bacteria</taxon>
        <taxon>Bacillati</taxon>
        <taxon>Bacillota</taxon>
        <taxon>Negativicutes</taxon>
        <taxon>Veillonellales</taxon>
        <taxon>Veillonellaceae</taxon>
        <taxon>Megasphaera</taxon>
    </lineage>
</organism>
<evidence type="ECO:0000256" key="1">
    <source>
        <dbReference type="ARBA" id="ARBA00004651"/>
    </source>
</evidence>
<name>U7UR93_9FIRM</name>
<keyword evidence="8" id="KW-1185">Reference proteome</keyword>
<evidence type="ECO:0000256" key="4">
    <source>
        <dbReference type="ARBA" id="ARBA00022989"/>
    </source>
</evidence>
<gene>
    <name evidence="7" type="ORF">HMPREF1250_2220</name>
</gene>
<dbReference type="PANTHER" id="PTHR30086:SF20">
    <property type="entry name" value="ARGININE EXPORTER PROTEIN ARGO-RELATED"/>
    <property type="match status" value="1"/>
</dbReference>